<gene>
    <name evidence="2" type="ORF">OE104_07765</name>
</gene>
<keyword evidence="3" id="KW-1185">Reference proteome</keyword>
<evidence type="ECO:0000259" key="1">
    <source>
        <dbReference type="Pfam" id="PF13682"/>
    </source>
</evidence>
<organism evidence="2 3">
    <name type="scientific">Fervidibacillus albus</name>
    <dbReference type="NCBI Taxonomy" id="2980026"/>
    <lineage>
        <taxon>Bacteria</taxon>
        <taxon>Bacillati</taxon>
        <taxon>Bacillota</taxon>
        <taxon>Bacilli</taxon>
        <taxon>Bacillales</taxon>
        <taxon>Bacillaceae</taxon>
        <taxon>Fervidibacillus</taxon>
    </lineage>
</organism>
<dbReference type="Proteomes" id="UP001164718">
    <property type="component" value="Chromosome"/>
</dbReference>
<proteinExistence type="predicted"/>
<dbReference type="Pfam" id="PF13682">
    <property type="entry name" value="CZB"/>
    <property type="match status" value="1"/>
</dbReference>
<dbReference type="AlphaFoldDB" id="A0A9E8LX60"/>
<feature type="domain" description="Chemoreceptor zinc-binding" evidence="1">
    <location>
        <begin position="6"/>
        <end position="50"/>
    </location>
</feature>
<name>A0A9E8LX60_9BACI</name>
<dbReference type="KEGG" id="faf:OE104_07765"/>
<accession>A0A9E8LX60</accession>
<reference evidence="2" key="1">
    <citation type="submission" date="2022-09" db="EMBL/GenBank/DDBJ databases">
        <title>Complete Genomes of Fervidibacillus albus and Fervidibacillus halotolerans isolated from tidal flat sediments.</title>
        <authorList>
            <person name="Kwon K.K."/>
            <person name="Yang S.-H."/>
            <person name="Park M.J."/>
            <person name="Oh H.-M."/>
        </authorList>
    </citation>
    <scope>NUCLEOTIDE SEQUENCE</scope>
    <source>
        <strain evidence="2">MEBiC13591</strain>
    </source>
</reference>
<dbReference type="EMBL" id="CP106878">
    <property type="protein sequence ID" value="WAA11290.1"/>
    <property type="molecule type" value="Genomic_DNA"/>
</dbReference>
<dbReference type="Gene3D" id="1.20.120.30">
    <property type="entry name" value="Aspartate receptor, ligand-binding domain"/>
    <property type="match status" value="1"/>
</dbReference>
<evidence type="ECO:0000313" key="2">
    <source>
        <dbReference type="EMBL" id="WAA11290.1"/>
    </source>
</evidence>
<evidence type="ECO:0000313" key="3">
    <source>
        <dbReference type="Proteomes" id="UP001164718"/>
    </source>
</evidence>
<sequence>MDSNEVISYEDCRLGKWYYGNVPNEVKNRQAFQEIEEPHKKLHEYAKHAIDYYKNNDLQNANEMYRKLVENSELVIEKLNQLSHE</sequence>
<protein>
    <submittedName>
        <fullName evidence="2">CZB domain-containing protein</fullName>
    </submittedName>
</protein>
<dbReference type="InterPro" id="IPR025991">
    <property type="entry name" value="Chemoreceptor_zinc-bind_dom"/>
</dbReference>